<reference evidence="4 5" key="1">
    <citation type="submission" date="2014-02" db="EMBL/GenBank/DDBJ databases">
        <title>The small core and large imbalanced accessory genome model reveals a collaborative survival strategy of Sorangium cellulosum strains in nature.</title>
        <authorList>
            <person name="Han K."/>
            <person name="Peng R."/>
            <person name="Blom J."/>
            <person name="Li Y.-Z."/>
        </authorList>
    </citation>
    <scope>NUCLEOTIDE SEQUENCE [LARGE SCALE GENOMIC DNA]</scope>
    <source>
        <strain evidence="4 5">So0011-07</strain>
    </source>
</reference>
<gene>
    <name evidence="4" type="ORF">BE17_16690</name>
</gene>
<evidence type="ECO:0000313" key="4">
    <source>
        <dbReference type="EMBL" id="KYF76251.1"/>
    </source>
</evidence>
<evidence type="ECO:0000256" key="1">
    <source>
        <dbReference type="ARBA" id="ARBA00022723"/>
    </source>
</evidence>
<protein>
    <recommendedName>
        <fullName evidence="3">Gamma-butyrobetaine hydroxylase-like N-terminal domain-containing protein</fullName>
    </recommendedName>
</protein>
<dbReference type="PANTHER" id="PTHR35303:SF5">
    <property type="entry name" value="OS02G0197800 PROTEIN"/>
    <property type="match status" value="1"/>
</dbReference>
<sequence>MPQDPKTTPTQVKAPHGARVMEIHWADGHRGVLPHEILRGYCPCASCQGHGGTINFVPGGDLNLREIEQVGNYALQFTWGDRHDSGIYTFRYLRSLCQCDECKPQFQPPHSK</sequence>
<evidence type="ECO:0000259" key="3">
    <source>
        <dbReference type="Pfam" id="PF06155"/>
    </source>
</evidence>
<dbReference type="InterPro" id="IPR038492">
    <property type="entry name" value="GBBH-like_N_sf"/>
</dbReference>
<dbReference type="EMBL" id="JEMB01003030">
    <property type="protein sequence ID" value="KYF76251.1"/>
    <property type="molecule type" value="Genomic_DNA"/>
</dbReference>
<dbReference type="AlphaFoldDB" id="A0A150R7S3"/>
<keyword evidence="2" id="KW-0408">Iron</keyword>
<evidence type="ECO:0000256" key="2">
    <source>
        <dbReference type="ARBA" id="ARBA00023004"/>
    </source>
</evidence>
<evidence type="ECO:0000313" key="5">
    <source>
        <dbReference type="Proteomes" id="UP000075635"/>
    </source>
</evidence>
<comment type="caution">
    <text evidence="4">The sequence shown here is derived from an EMBL/GenBank/DDBJ whole genome shotgun (WGS) entry which is preliminary data.</text>
</comment>
<keyword evidence="1" id="KW-0479">Metal-binding</keyword>
<dbReference type="InterPro" id="IPR010376">
    <property type="entry name" value="GBBH-like_N"/>
</dbReference>
<dbReference type="Pfam" id="PF06155">
    <property type="entry name" value="GBBH-like_N"/>
    <property type="match status" value="1"/>
</dbReference>
<dbReference type="Proteomes" id="UP000075635">
    <property type="component" value="Unassembled WGS sequence"/>
</dbReference>
<accession>A0A150R7S3</accession>
<organism evidence="4 5">
    <name type="scientific">Sorangium cellulosum</name>
    <name type="common">Polyangium cellulosum</name>
    <dbReference type="NCBI Taxonomy" id="56"/>
    <lineage>
        <taxon>Bacteria</taxon>
        <taxon>Pseudomonadati</taxon>
        <taxon>Myxococcota</taxon>
        <taxon>Polyangia</taxon>
        <taxon>Polyangiales</taxon>
        <taxon>Polyangiaceae</taxon>
        <taxon>Sorangium</taxon>
    </lineage>
</organism>
<dbReference type="Gene3D" id="3.30.2020.30">
    <property type="match status" value="1"/>
</dbReference>
<feature type="domain" description="Gamma-butyrobetaine hydroxylase-like N-terminal" evidence="3">
    <location>
        <begin position="17"/>
        <end position="94"/>
    </location>
</feature>
<dbReference type="GO" id="GO:0046872">
    <property type="term" value="F:metal ion binding"/>
    <property type="evidence" value="ECO:0007669"/>
    <property type="project" value="UniProtKB-KW"/>
</dbReference>
<name>A0A150R7S3_SORCE</name>
<dbReference type="PANTHER" id="PTHR35303">
    <property type="entry name" value="OS02G0197800 PROTEIN"/>
    <property type="match status" value="1"/>
</dbReference>
<proteinExistence type="predicted"/>